<protein>
    <submittedName>
        <fullName evidence="1">Growth inhibitor</fullName>
    </submittedName>
</protein>
<gene>
    <name evidence="1" type="ORF">ANME2D_00068</name>
</gene>
<dbReference type="RefSeq" id="WP_048088219.1">
    <property type="nucleotide sequence ID" value="NZ_JMIY01000001.1"/>
</dbReference>
<dbReference type="EMBL" id="JMIY01000001">
    <property type="protein sequence ID" value="KCZ73009.1"/>
    <property type="molecule type" value="Genomic_DNA"/>
</dbReference>
<sequence length="116" mass="13352">MQYKWHIFLANLDPVVGSEQGKTRPVLVISEEEINQILPVVNILPVTSRKPERRIYPNEVLVPANTGGLEQESIVLCYQIRTLDKRRMIRDVGKIEDLDLQEKIIDALCFQLGIIR</sequence>
<dbReference type="AlphaFoldDB" id="A0A062VBF4"/>
<proteinExistence type="predicted"/>
<dbReference type="Gene3D" id="2.30.30.110">
    <property type="match status" value="1"/>
</dbReference>
<dbReference type="PANTHER" id="PTHR33988">
    <property type="entry name" value="ENDORIBONUCLEASE MAZF-RELATED"/>
    <property type="match status" value="1"/>
</dbReference>
<organism evidence="1 2">
    <name type="scientific">Candidatus Methanoperedens nitratireducens</name>
    <dbReference type="NCBI Taxonomy" id="1392998"/>
    <lineage>
        <taxon>Archaea</taxon>
        <taxon>Methanobacteriati</taxon>
        <taxon>Methanobacteriota</taxon>
        <taxon>Stenosarchaea group</taxon>
        <taxon>Methanomicrobia</taxon>
        <taxon>Methanosarcinales</taxon>
        <taxon>ANME-2 cluster</taxon>
        <taxon>Candidatus Methanoperedentaceae</taxon>
        <taxon>Candidatus Methanoperedens</taxon>
    </lineage>
</organism>
<dbReference type="PIRSF" id="PIRSF033490">
    <property type="entry name" value="MazF"/>
    <property type="match status" value="1"/>
</dbReference>
<dbReference type="Proteomes" id="UP000027153">
    <property type="component" value="Unassembled WGS sequence"/>
</dbReference>
<dbReference type="InterPro" id="IPR003477">
    <property type="entry name" value="PemK-like"/>
</dbReference>
<dbReference type="GO" id="GO:0004521">
    <property type="term" value="F:RNA endonuclease activity"/>
    <property type="evidence" value="ECO:0007669"/>
    <property type="project" value="TreeGrafter"/>
</dbReference>
<keyword evidence="2" id="KW-1185">Reference proteome</keyword>
<evidence type="ECO:0000313" key="1">
    <source>
        <dbReference type="EMBL" id="KCZ73009.1"/>
    </source>
</evidence>
<dbReference type="GO" id="GO:0003677">
    <property type="term" value="F:DNA binding"/>
    <property type="evidence" value="ECO:0007669"/>
    <property type="project" value="InterPro"/>
</dbReference>
<dbReference type="GO" id="GO:0016075">
    <property type="term" value="P:rRNA catabolic process"/>
    <property type="evidence" value="ECO:0007669"/>
    <property type="project" value="TreeGrafter"/>
</dbReference>
<reference evidence="1 2" key="1">
    <citation type="journal article" date="2013" name="Nature">
        <title>Anaerobic oxidation of methane coupled to nitrate reduction in a novel archaeal lineage.</title>
        <authorList>
            <person name="Haroon M.F."/>
            <person name="Hu S."/>
            <person name="Shi Y."/>
            <person name="Imelfort M."/>
            <person name="Keller J."/>
            <person name="Hugenholtz P."/>
            <person name="Yuan Z."/>
            <person name="Tyson G.W."/>
        </authorList>
    </citation>
    <scope>NUCLEOTIDE SEQUENCE [LARGE SCALE GENOMIC DNA]</scope>
    <source>
        <strain evidence="1 2">ANME-2d</strain>
    </source>
</reference>
<dbReference type="GO" id="GO:0006402">
    <property type="term" value="P:mRNA catabolic process"/>
    <property type="evidence" value="ECO:0007669"/>
    <property type="project" value="TreeGrafter"/>
</dbReference>
<comment type="caution">
    <text evidence="1">The sequence shown here is derived from an EMBL/GenBank/DDBJ whole genome shotgun (WGS) entry which is preliminary data.</text>
</comment>
<dbReference type="InterPro" id="IPR011067">
    <property type="entry name" value="Plasmid_toxin/cell-grow_inhib"/>
</dbReference>
<dbReference type="PANTHER" id="PTHR33988:SF2">
    <property type="entry name" value="ENDORIBONUCLEASE MAZF"/>
    <property type="match status" value="1"/>
</dbReference>
<dbReference type="Pfam" id="PF02452">
    <property type="entry name" value="PemK_toxin"/>
    <property type="match status" value="1"/>
</dbReference>
<accession>A0A062VBF4</accession>
<dbReference type="OrthoDB" id="109270at2157"/>
<name>A0A062VBF4_9EURY</name>
<dbReference type="SUPFAM" id="SSF50118">
    <property type="entry name" value="Cell growth inhibitor/plasmid maintenance toxic component"/>
    <property type="match status" value="1"/>
</dbReference>
<evidence type="ECO:0000313" key="2">
    <source>
        <dbReference type="Proteomes" id="UP000027153"/>
    </source>
</evidence>